<protein>
    <submittedName>
        <fullName evidence="2">Transposase</fullName>
    </submittedName>
</protein>
<sequence>MIISNQETGKIVLMLHGCRYSDIRNLLLSEEDACSAVETVTCSLSISNKYSKLCNDIFVNACFIIDKFSIIRYLLWCCQEVRIRQQTHPKEAYIYCKKSLRNGETSLQVLAWSRSLLCKFPQSWTAIQSDRAKALFEEFPVIEKAYMKCLSFRNIMERGRSCDILKIKKELQVWLKAVEDDKINEMLMFKTMVYNNMAFILNYFRYGATNSASYNLNKKIQHLANKHNTKNNKYFLYFLIERELS</sequence>
<feature type="domain" description="Transposase IS204/IS1001/IS1096/IS1165 DDE" evidence="1">
    <location>
        <begin position="6"/>
        <end position="224"/>
    </location>
</feature>
<evidence type="ECO:0000313" key="2">
    <source>
        <dbReference type="EMBL" id="SHE89983.1"/>
    </source>
</evidence>
<dbReference type="AlphaFoldDB" id="A0A1M4X938"/>
<dbReference type="Proteomes" id="UP000184480">
    <property type="component" value="Unassembled WGS sequence"/>
</dbReference>
<accession>A0A1M4X938</accession>
<evidence type="ECO:0000313" key="3">
    <source>
        <dbReference type="Proteomes" id="UP000184480"/>
    </source>
</evidence>
<gene>
    <name evidence="2" type="ORF">SAMN05444362_102444</name>
</gene>
<dbReference type="InterPro" id="IPR002560">
    <property type="entry name" value="Transposase_DDE"/>
</dbReference>
<evidence type="ECO:0000259" key="1">
    <source>
        <dbReference type="Pfam" id="PF01610"/>
    </source>
</evidence>
<dbReference type="STRING" id="1346286.SAMN05444362_102444"/>
<name>A0A1M4X938_9BACT</name>
<keyword evidence="3" id="KW-1185">Reference proteome</keyword>
<organism evidence="2 3">
    <name type="scientific">Dysgonomonas macrotermitis</name>
    <dbReference type="NCBI Taxonomy" id="1346286"/>
    <lineage>
        <taxon>Bacteria</taxon>
        <taxon>Pseudomonadati</taxon>
        <taxon>Bacteroidota</taxon>
        <taxon>Bacteroidia</taxon>
        <taxon>Bacteroidales</taxon>
        <taxon>Dysgonomonadaceae</taxon>
        <taxon>Dysgonomonas</taxon>
    </lineage>
</organism>
<dbReference type="Pfam" id="PF01610">
    <property type="entry name" value="DDE_Tnp_ISL3"/>
    <property type="match status" value="1"/>
</dbReference>
<proteinExistence type="predicted"/>
<reference evidence="3" key="1">
    <citation type="submission" date="2016-11" db="EMBL/GenBank/DDBJ databases">
        <authorList>
            <person name="Varghese N."/>
            <person name="Submissions S."/>
        </authorList>
    </citation>
    <scope>NUCLEOTIDE SEQUENCE [LARGE SCALE GENOMIC DNA]</scope>
    <source>
        <strain evidence="3">DSM 27370</strain>
    </source>
</reference>
<dbReference type="EMBL" id="FQUC01000002">
    <property type="protein sequence ID" value="SHE89983.1"/>
    <property type="molecule type" value="Genomic_DNA"/>
</dbReference>